<accession>A0A178Z4A5</accession>
<organism evidence="1 2">
    <name type="scientific">Fonsecaea erecta</name>
    <dbReference type="NCBI Taxonomy" id="1367422"/>
    <lineage>
        <taxon>Eukaryota</taxon>
        <taxon>Fungi</taxon>
        <taxon>Dikarya</taxon>
        <taxon>Ascomycota</taxon>
        <taxon>Pezizomycotina</taxon>
        <taxon>Eurotiomycetes</taxon>
        <taxon>Chaetothyriomycetidae</taxon>
        <taxon>Chaetothyriales</taxon>
        <taxon>Herpotrichiellaceae</taxon>
        <taxon>Fonsecaea</taxon>
    </lineage>
</organism>
<evidence type="ECO:0000313" key="2">
    <source>
        <dbReference type="Proteomes" id="UP000078343"/>
    </source>
</evidence>
<proteinExistence type="predicted"/>
<dbReference type="RefSeq" id="XP_018687929.1">
    <property type="nucleotide sequence ID" value="XM_018842516.1"/>
</dbReference>
<protein>
    <submittedName>
        <fullName evidence="1">Uncharacterized protein</fullName>
    </submittedName>
</protein>
<gene>
    <name evidence="1" type="ORF">AYL99_11010</name>
</gene>
<name>A0A178Z4A5_9EURO</name>
<reference evidence="1 2" key="1">
    <citation type="submission" date="2016-04" db="EMBL/GenBank/DDBJ databases">
        <title>Draft genome of Fonsecaea erecta CBS 125763.</title>
        <authorList>
            <person name="Weiss V.A."/>
            <person name="Vicente V.A."/>
            <person name="Raittz R.T."/>
            <person name="Moreno L.F."/>
            <person name="De Souza E.M."/>
            <person name="Pedrosa F.O."/>
            <person name="Steffens M.B."/>
            <person name="Faoro H."/>
            <person name="Tadra-Sfeir M.Z."/>
            <person name="Najafzadeh M.J."/>
            <person name="Felipe M.S."/>
            <person name="Teixeira M."/>
            <person name="Sun J."/>
            <person name="Xi L."/>
            <person name="Gomes R."/>
            <person name="De Azevedo C.M."/>
            <person name="Salgado C.G."/>
            <person name="Da Silva M.B."/>
            <person name="Nascimento M.F."/>
            <person name="Queiroz-Telles F."/>
            <person name="Attili D.S."/>
            <person name="Gorbushina A."/>
        </authorList>
    </citation>
    <scope>NUCLEOTIDE SEQUENCE [LARGE SCALE GENOMIC DNA]</scope>
    <source>
        <strain evidence="1 2">CBS 125763</strain>
    </source>
</reference>
<dbReference type="Proteomes" id="UP000078343">
    <property type="component" value="Unassembled WGS sequence"/>
</dbReference>
<sequence length="101" mass="11124">MRFWWHVTEKEAIAKFQADVAAHTNALNTLLATASVKMAQNNNSKLEQLASATQESVQRRDGQLLRISDKLEHSSSLLVDGKSLLESLGAASPAFNRAAWM</sequence>
<dbReference type="GeneID" id="30015178"/>
<keyword evidence="2" id="KW-1185">Reference proteome</keyword>
<dbReference type="EMBL" id="LVYI01000013">
    <property type="protein sequence ID" value="OAP54562.1"/>
    <property type="molecule type" value="Genomic_DNA"/>
</dbReference>
<evidence type="ECO:0000313" key="1">
    <source>
        <dbReference type="EMBL" id="OAP54562.1"/>
    </source>
</evidence>
<dbReference type="AlphaFoldDB" id="A0A178Z4A5"/>
<comment type="caution">
    <text evidence="1">The sequence shown here is derived from an EMBL/GenBank/DDBJ whole genome shotgun (WGS) entry which is preliminary data.</text>
</comment>